<organism evidence="1 2">
    <name type="scientific">Sphaeroforma arctica JP610</name>
    <dbReference type="NCBI Taxonomy" id="667725"/>
    <lineage>
        <taxon>Eukaryota</taxon>
        <taxon>Ichthyosporea</taxon>
        <taxon>Ichthyophonida</taxon>
        <taxon>Sphaeroforma</taxon>
    </lineage>
</organism>
<evidence type="ECO:0000313" key="2">
    <source>
        <dbReference type="Proteomes" id="UP000054560"/>
    </source>
</evidence>
<keyword evidence="2" id="KW-1185">Reference proteome</keyword>
<dbReference type="RefSeq" id="XP_014149090.1">
    <property type="nucleotide sequence ID" value="XM_014293615.1"/>
</dbReference>
<dbReference type="EMBL" id="KQ243793">
    <property type="protein sequence ID" value="KNC75188.1"/>
    <property type="molecule type" value="Genomic_DNA"/>
</dbReference>
<reference evidence="1 2" key="1">
    <citation type="submission" date="2011-02" db="EMBL/GenBank/DDBJ databases">
        <title>The Genome Sequence of Sphaeroforma arctica JP610.</title>
        <authorList>
            <consortium name="The Broad Institute Genome Sequencing Platform"/>
            <person name="Russ C."/>
            <person name="Cuomo C."/>
            <person name="Young S.K."/>
            <person name="Zeng Q."/>
            <person name="Gargeya S."/>
            <person name="Alvarado L."/>
            <person name="Berlin A."/>
            <person name="Chapman S.B."/>
            <person name="Chen Z."/>
            <person name="Freedman E."/>
            <person name="Gellesch M."/>
            <person name="Goldberg J."/>
            <person name="Griggs A."/>
            <person name="Gujja S."/>
            <person name="Heilman E."/>
            <person name="Heiman D."/>
            <person name="Howarth C."/>
            <person name="Mehta T."/>
            <person name="Neiman D."/>
            <person name="Pearson M."/>
            <person name="Roberts A."/>
            <person name="Saif S."/>
            <person name="Shea T."/>
            <person name="Shenoy N."/>
            <person name="Sisk P."/>
            <person name="Stolte C."/>
            <person name="Sykes S."/>
            <person name="White J."/>
            <person name="Yandava C."/>
            <person name="Burger G."/>
            <person name="Gray M.W."/>
            <person name="Holland P.W.H."/>
            <person name="King N."/>
            <person name="Lang F.B.F."/>
            <person name="Roger A.J."/>
            <person name="Ruiz-Trillo I."/>
            <person name="Haas B."/>
            <person name="Nusbaum C."/>
            <person name="Birren B."/>
        </authorList>
    </citation>
    <scope>NUCLEOTIDE SEQUENCE [LARGE SCALE GENOMIC DNA]</scope>
    <source>
        <strain evidence="1 2">JP610</strain>
    </source>
</reference>
<accession>A0A0L0FGM3</accession>
<dbReference type="AlphaFoldDB" id="A0A0L0FGM3"/>
<protein>
    <submittedName>
        <fullName evidence="1">Uncharacterized protein</fullName>
    </submittedName>
</protein>
<sequence length="54" mass="5880">FSTEDRVQFDTIMKELTVLHDIIQEAMPLPTAHFDADPLLRSPSLPAGGSGTVL</sequence>
<name>A0A0L0FGM3_9EUKA</name>
<feature type="non-terminal residue" evidence="1">
    <location>
        <position position="1"/>
    </location>
</feature>
<proteinExistence type="predicted"/>
<gene>
    <name evidence="1" type="ORF">SARC_12282</name>
</gene>
<dbReference type="Proteomes" id="UP000054560">
    <property type="component" value="Unassembled WGS sequence"/>
</dbReference>
<dbReference type="GeneID" id="25912786"/>
<evidence type="ECO:0000313" key="1">
    <source>
        <dbReference type="EMBL" id="KNC75188.1"/>
    </source>
</evidence>